<dbReference type="OrthoDB" id="9805159at2"/>
<dbReference type="PANTHER" id="PTHR10357">
    <property type="entry name" value="ALPHA-AMYLASE FAMILY MEMBER"/>
    <property type="match status" value="1"/>
</dbReference>
<dbReference type="KEGG" id="cber:B5D82_05940"/>
<dbReference type="RefSeq" id="WP_081149946.1">
    <property type="nucleotide sequence ID" value="NZ_CP020465.1"/>
</dbReference>
<dbReference type="GO" id="GO:0004556">
    <property type="term" value="F:alpha-amylase activity"/>
    <property type="evidence" value="ECO:0007669"/>
    <property type="project" value="TreeGrafter"/>
</dbReference>
<dbReference type="Pfam" id="PF00128">
    <property type="entry name" value="Alpha-amylase"/>
    <property type="match status" value="1"/>
</dbReference>
<dbReference type="Gene3D" id="3.20.20.80">
    <property type="entry name" value="Glycosidases"/>
    <property type="match status" value="2"/>
</dbReference>
<evidence type="ECO:0000313" key="2">
    <source>
        <dbReference type="EMBL" id="ASP47342.1"/>
    </source>
</evidence>
<dbReference type="PANTHER" id="PTHR10357:SF205">
    <property type="entry name" value="O-GLYCOSYL HYDROLASE FAMILY 13"/>
    <property type="match status" value="1"/>
</dbReference>
<dbReference type="AlphaFoldDB" id="A0A222G6G8"/>
<dbReference type="GO" id="GO:0009313">
    <property type="term" value="P:oligosaccharide catabolic process"/>
    <property type="evidence" value="ECO:0007669"/>
    <property type="project" value="TreeGrafter"/>
</dbReference>
<proteinExistence type="predicted"/>
<evidence type="ECO:0000313" key="3">
    <source>
        <dbReference type="Proteomes" id="UP000202259"/>
    </source>
</evidence>
<dbReference type="Proteomes" id="UP000202259">
    <property type="component" value="Chromosome"/>
</dbReference>
<dbReference type="InterPro" id="IPR006047">
    <property type="entry name" value="GH13_cat_dom"/>
</dbReference>
<gene>
    <name evidence="2" type="ORF">B5D82_05940</name>
</gene>
<reference evidence="2 3" key="1">
    <citation type="submission" date="2017-08" db="EMBL/GenBank/DDBJ databases">
        <title>Complete genome of Colwellia sp. NB097-1, a psychrophile bacterium ioslated from Bering Sea.</title>
        <authorList>
            <person name="Chen X."/>
        </authorList>
    </citation>
    <scope>NUCLEOTIDE SEQUENCE [LARGE SCALE GENOMIC DNA]</scope>
    <source>
        <strain evidence="2 3">NB097-1</strain>
    </source>
</reference>
<dbReference type="InterPro" id="IPR017853">
    <property type="entry name" value="GH"/>
</dbReference>
<dbReference type="EMBL" id="CP020465">
    <property type="protein sequence ID" value="ASP47342.1"/>
    <property type="molecule type" value="Genomic_DNA"/>
</dbReference>
<dbReference type="CDD" id="cd11349">
    <property type="entry name" value="AmyAc_3"/>
    <property type="match status" value="1"/>
</dbReference>
<name>A0A222G6G8_9GAMM</name>
<feature type="domain" description="Glycosyl hydrolase family 13 catalytic" evidence="1">
    <location>
        <begin position="65"/>
        <end position="504"/>
    </location>
</feature>
<keyword evidence="3" id="KW-1185">Reference proteome</keyword>
<sequence>MRRCVSNITHFGRLKIVASSLILASFLPGCTIEDGESMNLNDLSNVPEVATSNEHTEQGKPVVYQVFTRLFGNKNTTNKPWGTIDENGVGKFSDFTNTALLGIKELGVSHIWYTGVPHHALIGDYTKFGINNDDPDVVKGRAGSPYSVKDYYSVNPDLADNPAKRLEEFEALIARTHQQGMKVIIDIVPNHIARDYQSLGKPEGVRDFGADDDKTVEFSADNDFYYVVGEDFKVPKSNDGYAPLGGEKHPLADGIFNESPAKWTGNGSQAAQPSINDWYETVKVNYGVKPDGSYTFARLPEAYRFKSYQAHSEFWRHKKVPNSWMKFRDITQFWLDKGVDGFRYDMAEMVPVEFWSYLNSAIKMTNKDAFILAEVYNPKQYRNYIQLGKMDYLYDKVDFYDRLKDIMQGHGNTADLANIAQRYSDIEQHLLHFLENHDEQRIASPDFAGSAEKAKPAMVVSALISRSPTMIYFGQEVGEDGSEETGFGDPTRTTIFDYAGVPAHQRWMNGGKFDGGLLSDKEKNLRDFYQRLMTISAQNSAMLGSYQSLHENNRKALSTYNHLQFAFVRWQAHERLVVVSNFDSENSYQYNLQIPSNLVNQWQLPAGEYPLVDLLYGSSNILTVHADKTATVNVTMLPLSSFVYQLQAAKS</sequence>
<protein>
    <submittedName>
        <fullName evidence="2">Alpha-amylase</fullName>
    </submittedName>
</protein>
<dbReference type="SUPFAM" id="SSF51445">
    <property type="entry name" value="(Trans)glycosidases"/>
    <property type="match status" value="1"/>
</dbReference>
<dbReference type="SMART" id="SM00642">
    <property type="entry name" value="Aamy"/>
    <property type="match status" value="1"/>
</dbReference>
<organism evidence="2 3">
    <name type="scientific">Cognaticolwellia beringensis</name>
    <dbReference type="NCBI Taxonomy" id="1967665"/>
    <lineage>
        <taxon>Bacteria</taxon>
        <taxon>Pseudomonadati</taxon>
        <taxon>Pseudomonadota</taxon>
        <taxon>Gammaproteobacteria</taxon>
        <taxon>Alteromonadales</taxon>
        <taxon>Colwelliaceae</taxon>
        <taxon>Cognaticolwellia</taxon>
    </lineage>
</organism>
<accession>A0A222G6G8</accession>
<evidence type="ECO:0000259" key="1">
    <source>
        <dbReference type="SMART" id="SM00642"/>
    </source>
</evidence>